<feature type="domain" description="Aminopeptidase N-like N-terminal" evidence="15">
    <location>
        <begin position="13"/>
        <end position="181"/>
    </location>
</feature>
<dbReference type="InterPro" id="IPR014782">
    <property type="entry name" value="Peptidase_M1_dom"/>
</dbReference>
<dbReference type="GO" id="GO:0005615">
    <property type="term" value="C:extracellular space"/>
    <property type="evidence" value="ECO:0007669"/>
    <property type="project" value="TreeGrafter"/>
</dbReference>
<evidence type="ECO:0000256" key="4">
    <source>
        <dbReference type="ARBA" id="ARBA00022670"/>
    </source>
</evidence>
<keyword evidence="17" id="KW-1185">Reference proteome</keyword>
<evidence type="ECO:0000259" key="14">
    <source>
        <dbReference type="Pfam" id="PF11838"/>
    </source>
</evidence>
<dbReference type="Pfam" id="PF11838">
    <property type="entry name" value="ERAP1_C"/>
    <property type="match status" value="1"/>
</dbReference>
<organism evidence="16 17">
    <name type="scientific">Fannyhessea vaginae DSM 15829</name>
    <dbReference type="NCBI Taxonomy" id="525256"/>
    <lineage>
        <taxon>Bacteria</taxon>
        <taxon>Bacillati</taxon>
        <taxon>Actinomycetota</taxon>
        <taxon>Coriobacteriia</taxon>
        <taxon>Coriobacteriales</taxon>
        <taxon>Atopobiaceae</taxon>
        <taxon>Fannyhessea</taxon>
    </lineage>
</organism>
<proteinExistence type="inferred from homology"/>
<comment type="catalytic activity">
    <reaction evidence="1">
        <text>Release of an N-terminal amino acid, Xaa-|-Yaa- from a peptide, amide or arylamide. Xaa is preferably Ala, but may be most amino acids including Pro (slow action). When a terminal hydrophobic residue is followed by a prolyl residue, the two may be released as an intact Xaa-Pro dipeptide.</text>
        <dbReference type="EC" id="3.4.11.2"/>
    </reaction>
</comment>
<protein>
    <recommendedName>
        <fullName evidence="12">Aminopeptidase</fullName>
        <ecNumber evidence="12">3.4.11.-</ecNumber>
    </recommendedName>
</protein>
<dbReference type="FunFam" id="1.10.390.10:FF:000013">
    <property type="entry name" value="Aminopeptidase N"/>
    <property type="match status" value="1"/>
</dbReference>
<dbReference type="GO" id="GO:0070006">
    <property type="term" value="F:metalloaminopeptidase activity"/>
    <property type="evidence" value="ECO:0007669"/>
    <property type="project" value="TreeGrafter"/>
</dbReference>
<feature type="binding site" evidence="10">
    <location>
        <position position="293"/>
    </location>
    <ligand>
        <name>Zn(2+)</name>
        <dbReference type="ChEBI" id="CHEBI:29105"/>
        <note>catalytic</note>
    </ligand>
</feature>
<dbReference type="eggNOG" id="COG0308">
    <property type="taxonomic scope" value="Bacteria"/>
</dbReference>
<dbReference type="PANTHER" id="PTHR11533:SF174">
    <property type="entry name" value="PUROMYCIN-SENSITIVE AMINOPEPTIDASE-RELATED"/>
    <property type="match status" value="1"/>
</dbReference>
<dbReference type="Gene3D" id="1.25.50.20">
    <property type="match status" value="1"/>
</dbReference>
<dbReference type="SUPFAM" id="SSF63737">
    <property type="entry name" value="Leukotriene A4 hydrolase N-terminal domain"/>
    <property type="match status" value="1"/>
</dbReference>
<evidence type="ECO:0000256" key="3">
    <source>
        <dbReference type="ARBA" id="ARBA00022438"/>
    </source>
</evidence>
<accession>F1T3Y4</accession>
<feature type="domain" description="ERAP1-like C-terminal" evidence="14">
    <location>
        <begin position="508"/>
        <end position="818"/>
    </location>
</feature>
<dbReference type="InterPro" id="IPR042097">
    <property type="entry name" value="Aminopeptidase_N-like_N_sf"/>
</dbReference>
<dbReference type="Gene3D" id="2.60.40.1730">
    <property type="entry name" value="tricorn interacting facor f3 domain"/>
    <property type="match status" value="1"/>
</dbReference>
<dbReference type="EMBL" id="ACGK02000001">
    <property type="protein sequence ID" value="EGF23428.1"/>
    <property type="molecule type" value="Genomic_DNA"/>
</dbReference>
<evidence type="ECO:0000256" key="1">
    <source>
        <dbReference type="ARBA" id="ARBA00000098"/>
    </source>
</evidence>
<dbReference type="GO" id="GO:0005737">
    <property type="term" value="C:cytoplasm"/>
    <property type="evidence" value="ECO:0007669"/>
    <property type="project" value="TreeGrafter"/>
</dbReference>
<dbReference type="InterPro" id="IPR024571">
    <property type="entry name" value="ERAP1-like_C_dom"/>
</dbReference>
<evidence type="ECO:0000256" key="7">
    <source>
        <dbReference type="ARBA" id="ARBA00022833"/>
    </source>
</evidence>
<evidence type="ECO:0000256" key="10">
    <source>
        <dbReference type="PIRSR" id="PIRSR634016-3"/>
    </source>
</evidence>
<evidence type="ECO:0000256" key="6">
    <source>
        <dbReference type="ARBA" id="ARBA00022801"/>
    </source>
</evidence>
<dbReference type="PANTHER" id="PTHR11533">
    <property type="entry name" value="PROTEASE M1 ZINC METALLOPROTEASE"/>
    <property type="match status" value="1"/>
</dbReference>
<gene>
    <name evidence="16" type="ORF">HMPREF0091_10375</name>
</gene>
<dbReference type="EC" id="3.4.11.-" evidence="12"/>
<evidence type="ECO:0000259" key="13">
    <source>
        <dbReference type="Pfam" id="PF01433"/>
    </source>
</evidence>
<comment type="caution">
    <text evidence="16">The sequence shown here is derived from an EMBL/GenBank/DDBJ whole genome shotgun (WGS) entry which is preliminary data.</text>
</comment>
<evidence type="ECO:0000256" key="5">
    <source>
        <dbReference type="ARBA" id="ARBA00022723"/>
    </source>
</evidence>
<sequence length="845" mass="95495">MSQQVRLLDSFIPSHYAIKLDVSREEKRFTGCVVIDGEAKTPTFKLNQKYLSISRVCIDECECAFEVSDESETVTIFGPKTGSVRVEIEYSAPLTDTMMGIYPSYYLHNGEKKQLIGTQFETTFAREAFVCVDEPCAKATFDLALKFDEKPGEIALSNQNEIACKDGYHIFDTTVKMSTYLLAFVCGDLQRKTAYTSSGVEVGVFATRAHQPHVLDLALDIATRCIDFYEDYYQTPYPLQHSYHVALPDFSAGAMENWGLVTYREACLLYDKNNSSHTYKQRVASVIAHELAHQWFGDLVTMKWWDNLWLNESFATMMEYVATDALEPSWRMWDTFQTSEASIALSRDATDGVQSVHVMVEDPREIDAIFDSAIVYAKGARLLVMVRALVGDDALRKGLKAYFDAHQYGNAQGEDLWDALEAASGFAVGQIMNSWLEQPGYPVINAYVKDGHLFLHQQQFFIGEHSDQARLWQIPLGSNYEQVPSLMTEETCDLGDYAQLRACAGTPFILNKHNTTHAIISYDTTLLSDILAHIKELGADEQFKLIQDMALLAKAELITYADLIPLLVKVSTSTSHIVAHKLVEVCNTLEQFITPDSDEEALFKRYRNLLSQDRMQSLGVCPRQGESHDDMLSRPLYASLALRADNQQIIEELHKLYEAHHENLFNIQADIRLLVLKNEIQHFETPSLAPALLELYQTTTDALFKNDLRAAICASTDEKVIADVLRKFKDTDVIKPQDVRMWYYALLSNSHAEEPTWQWLQNEWSWLESTIGGDMEFTNFIKISADVFHTSARLEEFKAFFEPKQDVAGLGREIAMGITLITGKVKLIEASKPCVLQALKASVTG</sequence>
<dbReference type="RefSeq" id="WP_006302520.1">
    <property type="nucleotide sequence ID" value="NZ_ACGK02000001.1"/>
</dbReference>
<dbReference type="InterPro" id="IPR045357">
    <property type="entry name" value="Aminopeptidase_N-like_N"/>
</dbReference>
<evidence type="ECO:0000259" key="15">
    <source>
        <dbReference type="Pfam" id="PF17900"/>
    </source>
</evidence>
<feature type="active site" description="Proton acceptor" evidence="9">
    <location>
        <position position="290"/>
    </location>
</feature>
<dbReference type="GO" id="GO:0043171">
    <property type="term" value="P:peptide catabolic process"/>
    <property type="evidence" value="ECO:0007669"/>
    <property type="project" value="TreeGrafter"/>
</dbReference>
<evidence type="ECO:0000256" key="8">
    <source>
        <dbReference type="ARBA" id="ARBA00023049"/>
    </source>
</evidence>
<keyword evidence="5 10" id="KW-0479">Metal-binding</keyword>
<comment type="cofactor">
    <cofactor evidence="10 12">
        <name>Zn(2+)</name>
        <dbReference type="ChEBI" id="CHEBI:29105"/>
    </cofactor>
    <text evidence="10 12">Binds 1 zinc ion per subunit.</text>
</comment>
<keyword evidence="7 10" id="KW-0862">Zinc</keyword>
<dbReference type="GO" id="GO:0006508">
    <property type="term" value="P:proteolysis"/>
    <property type="evidence" value="ECO:0007669"/>
    <property type="project" value="UniProtKB-KW"/>
</dbReference>
<keyword evidence="4 12" id="KW-0645">Protease</keyword>
<evidence type="ECO:0000313" key="17">
    <source>
        <dbReference type="Proteomes" id="UP000005947"/>
    </source>
</evidence>
<dbReference type="InterPro" id="IPR001930">
    <property type="entry name" value="Peptidase_M1"/>
</dbReference>
<dbReference type="GeneID" id="93209937"/>
<keyword evidence="8 12" id="KW-0482">Metalloprotease</keyword>
<feature type="domain" description="Peptidase M1 membrane alanine aminopeptidase" evidence="13">
    <location>
        <begin position="218"/>
        <end position="435"/>
    </location>
</feature>
<dbReference type="GO" id="GO:0016020">
    <property type="term" value="C:membrane"/>
    <property type="evidence" value="ECO:0007669"/>
    <property type="project" value="TreeGrafter"/>
</dbReference>
<dbReference type="Proteomes" id="UP000005947">
    <property type="component" value="Unassembled WGS sequence"/>
</dbReference>
<dbReference type="GO" id="GO:0042277">
    <property type="term" value="F:peptide binding"/>
    <property type="evidence" value="ECO:0007669"/>
    <property type="project" value="TreeGrafter"/>
</dbReference>
<evidence type="ECO:0000256" key="9">
    <source>
        <dbReference type="PIRSR" id="PIRSR634016-1"/>
    </source>
</evidence>
<dbReference type="InterPro" id="IPR034016">
    <property type="entry name" value="M1_APN-typ"/>
</dbReference>
<dbReference type="SUPFAM" id="SSF55486">
    <property type="entry name" value="Metalloproteases ('zincins'), catalytic domain"/>
    <property type="match status" value="1"/>
</dbReference>
<dbReference type="PRINTS" id="PR00756">
    <property type="entry name" value="ALADIPTASE"/>
</dbReference>
<dbReference type="Gene3D" id="1.10.390.10">
    <property type="entry name" value="Neutral Protease Domain 2"/>
    <property type="match status" value="1"/>
</dbReference>
<dbReference type="Pfam" id="PF01433">
    <property type="entry name" value="Peptidase_M1"/>
    <property type="match status" value="1"/>
</dbReference>
<dbReference type="InterPro" id="IPR050344">
    <property type="entry name" value="Peptidase_M1_aminopeptidases"/>
</dbReference>
<dbReference type="OrthoDB" id="100605at2"/>
<keyword evidence="3 12" id="KW-0031">Aminopeptidase</keyword>
<dbReference type="GO" id="GO:0008270">
    <property type="term" value="F:zinc ion binding"/>
    <property type="evidence" value="ECO:0007669"/>
    <property type="project" value="UniProtKB-UniRule"/>
</dbReference>
<reference evidence="16 17" key="1">
    <citation type="submission" date="2011-02" db="EMBL/GenBank/DDBJ databases">
        <authorList>
            <person name="Muzny D."/>
            <person name="Qin X."/>
            <person name="Buhay C."/>
            <person name="Dugan-Rocha S."/>
            <person name="Ding Y."/>
            <person name="Chen G."/>
            <person name="Hawes A."/>
            <person name="Holder M."/>
            <person name="Jhangiani S."/>
            <person name="Johnson A."/>
            <person name="Khan Z."/>
            <person name="Li Z."/>
            <person name="Liu W."/>
            <person name="Liu X."/>
            <person name="Perez L."/>
            <person name="Shen H."/>
            <person name="Wang Q."/>
            <person name="Watt J."/>
            <person name="Xi L."/>
            <person name="Xin Y."/>
            <person name="Zhou J."/>
            <person name="Deng J."/>
            <person name="Jiang H."/>
            <person name="Liu Y."/>
            <person name="Qu J."/>
            <person name="Song X.-Z."/>
            <person name="Zhang L."/>
            <person name="Villasana D."/>
            <person name="Johnson A."/>
            <person name="Liu J."/>
            <person name="Liyanage D."/>
            <person name="Lorensuhewa L."/>
            <person name="Robinson T."/>
            <person name="Song A."/>
            <person name="Song B.-B."/>
            <person name="Dinh H."/>
            <person name="Thornton R."/>
            <person name="Coyle M."/>
            <person name="Francisco L."/>
            <person name="Jackson L."/>
            <person name="Javaid M."/>
            <person name="Korchina V."/>
            <person name="Kovar C."/>
            <person name="Mata R."/>
            <person name="Mathew T."/>
            <person name="Ngo R."/>
            <person name="Nguyen L."/>
            <person name="Nguyen N."/>
            <person name="Okwuonu G."/>
            <person name="Ongeri F."/>
            <person name="Pham C."/>
            <person name="Simmons D."/>
            <person name="Wilczek-Boney K."/>
            <person name="Hale W."/>
            <person name="Jakkamsetti A."/>
            <person name="Pham P."/>
            <person name="Ruth R."/>
            <person name="San Lucas F."/>
            <person name="Warren J."/>
            <person name="Zhang J."/>
            <person name="Zhao Z."/>
            <person name="Zhou C."/>
            <person name="Zhu D."/>
            <person name="Lee S."/>
            <person name="Bess C."/>
            <person name="Blankenburg K."/>
            <person name="Forbes L."/>
            <person name="Fu Q."/>
            <person name="Gubbala S."/>
            <person name="Hirani K."/>
            <person name="Jayaseelan J.C."/>
            <person name="Lara F."/>
            <person name="Munidasa M."/>
            <person name="Palculict T."/>
            <person name="Patil S."/>
            <person name="Pu L.-L."/>
            <person name="Saada N."/>
            <person name="Tang L."/>
            <person name="Weissenberger G."/>
            <person name="Zhu Y."/>
            <person name="Hemphill L."/>
            <person name="Shang Y."/>
            <person name="Youmans B."/>
            <person name="Ayvaz T."/>
            <person name="Ross M."/>
            <person name="Santibanez J."/>
            <person name="Aqrawi P."/>
            <person name="Gross S."/>
            <person name="Joshi V."/>
            <person name="Fowler G."/>
            <person name="Nazareth L."/>
            <person name="Reid J."/>
            <person name="Worley K."/>
            <person name="Petrosino J."/>
            <person name="Highlander S."/>
            <person name="Gibbs R."/>
        </authorList>
    </citation>
    <scope>NUCLEOTIDE SEQUENCE [LARGE SCALE GENOMIC DNA]</scope>
    <source>
        <strain evidence="16 17">DSM 15829</strain>
    </source>
</reference>
<dbReference type="Pfam" id="PF17900">
    <property type="entry name" value="Peptidase_M1_N"/>
    <property type="match status" value="1"/>
</dbReference>
<dbReference type="InterPro" id="IPR027268">
    <property type="entry name" value="Peptidase_M4/M1_CTD_sf"/>
</dbReference>
<keyword evidence="6 12" id="KW-0378">Hydrolase</keyword>
<name>F1T3Y4_9ACTN</name>
<dbReference type="CDD" id="cd09601">
    <property type="entry name" value="M1_APN-Q_like"/>
    <property type="match status" value="1"/>
</dbReference>
<dbReference type="AlphaFoldDB" id="F1T3Y4"/>
<evidence type="ECO:0000256" key="12">
    <source>
        <dbReference type="RuleBase" id="RU364040"/>
    </source>
</evidence>
<dbReference type="MEROPS" id="M01.002"/>
<dbReference type="GO" id="GO:0016285">
    <property type="term" value="F:alanyl aminopeptidase activity"/>
    <property type="evidence" value="ECO:0007669"/>
    <property type="project" value="UniProtKB-EC"/>
</dbReference>
<evidence type="ECO:0000256" key="11">
    <source>
        <dbReference type="PIRSR" id="PIRSR634016-4"/>
    </source>
</evidence>
<comment type="similarity">
    <text evidence="2 12">Belongs to the peptidase M1 family.</text>
</comment>
<evidence type="ECO:0000313" key="16">
    <source>
        <dbReference type="EMBL" id="EGF23428.1"/>
    </source>
</evidence>
<feature type="binding site" evidence="10">
    <location>
        <position position="289"/>
    </location>
    <ligand>
        <name>Zn(2+)</name>
        <dbReference type="ChEBI" id="CHEBI:29105"/>
        <note>catalytic</note>
    </ligand>
</feature>
<evidence type="ECO:0000256" key="2">
    <source>
        <dbReference type="ARBA" id="ARBA00010136"/>
    </source>
</evidence>
<feature type="site" description="Transition state stabilizer" evidence="11">
    <location>
        <position position="376"/>
    </location>
</feature>
<feature type="binding site" evidence="10">
    <location>
        <position position="312"/>
    </location>
    <ligand>
        <name>Zn(2+)</name>
        <dbReference type="ChEBI" id="CHEBI:29105"/>
        <note>catalytic</note>
    </ligand>
</feature>